<dbReference type="Proteomes" id="UP000240739">
    <property type="component" value="Unassembled WGS sequence"/>
</dbReference>
<accession>A0A2T4UKG9</accession>
<evidence type="ECO:0000313" key="2">
    <source>
        <dbReference type="Proteomes" id="UP000240739"/>
    </source>
</evidence>
<name>A0A2T4UKG9_9ACTN</name>
<sequence>MGTFGLLHCTGAGCAAPDVPLTVGPGFLVERVVRACGGCGRARSVGADPAGAPDEPCPDCGATAVRADAALERLVAGRAAAVPCSRCGAPLTWQFRGLWD</sequence>
<dbReference type="AlphaFoldDB" id="A0A2T4UKG9"/>
<dbReference type="RefSeq" id="WP_107568396.1">
    <property type="nucleotide sequence ID" value="NZ_PYYB01000001.1"/>
</dbReference>
<evidence type="ECO:0000313" key="1">
    <source>
        <dbReference type="EMBL" id="PTL59752.1"/>
    </source>
</evidence>
<comment type="caution">
    <text evidence="1">The sequence shown here is derived from an EMBL/GenBank/DDBJ whole genome shotgun (WGS) entry which is preliminary data.</text>
</comment>
<dbReference type="EMBL" id="PYYB01000001">
    <property type="protein sequence ID" value="PTL59752.1"/>
    <property type="molecule type" value="Genomic_DNA"/>
</dbReference>
<proteinExistence type="predicted"/>
<organism evidence="1 2">
    <name type="scientific">Paraconexibacter algicola</name>
    <dbReference type="NCBI Taxonomy" id="2133960"/>
    <lineage>
        <taxon>Bacteria</taxon>
        <taxon>Bacillati</taxon>
        <taxon>Actinomycetota</taxon>
        <taxon>Thermoleophilia</taxon>
        <taxon>Solirubrobacterales</taxon>
        <taxon>Paraconexibacteraceae</taxon>
        <taxon>Paraconexibacter</taxon>
    </lineage>
</organism>
<protein>
    <submittedName>
        <fullName evidence="1">Uncharacterized protein</fullName>
    </submittedName>
</protein>
<keyword evidence="2" id="KW-1185">Reference proteome</keyword>
<reference evidence="1 2" key="1">
    <citation type="submission" date="2018-03" db="EMBL/GenBank/DDBJ databases">
        <title>Aquarubrobacter algicola gen. nov., sp. nov., a novel actinobacterium isolated from shallow eutrophic lake during the end of cyanobacterial harmful algal blooms.</title>
        <authorList>
            <person name="Chun S.J."/>
        </authorList>
    </citation>
    <scope>NUCLEOTIDE SEQUENCE [LARGE SCALE GENOMIC DNA]</scope>
    <source>
        <strain evidence="1 2">Seoho-28</strain>
    </source>
</reference>
<dbReference type="OrthoDB" id="5007705at2"/>
<gene>
    <name evidence="1" type="ORF">C7Y72_08845</name>
</gene>